<comment type="caution">
    <text evidence="1">The sequence shown here is derived from an EMBL/GenBank/DDBJ whole genome shotgun (WGS) entry which is preliminary data.</text>
</comment>
<name>A0ABS4E714_9FIRM</name>
<reference evidence="1 2" key="1">
    <citation type="submission" date="2021-03" db="EMBL/GenBank/DDBJ databases">
        <title>Genomic Encyclopedia of Type Strains, Phase IV (KMG-IV): sequencing the most valuable type-strain genomes for metagenomic binning, comparative biology and taxonomic classification.</title>
        <authorList>
            <person name="Goeker M."/>
        </authorList>
    </citation>
    <scope>NUCLEOTIDE SEQUENCE [LARGE SCALE GENOMIC DNA]</scope>
    <source>
        <strain evidence="1 2">DSM 1289</strain>
    </source>
</reference>
<sequence length="70" mass="8282">MKKMNRDMEKNCGDSLARPYINNQVYSKIFDLSTALSRGTIFPELDLFESEMYNKEQYIRPKKRTGGKRK</sequence>
<organism evidence="1 2">
    <name type="scientific">Metaclostridioides mangenotii</name>
    <dbReference type="NCBI Taxonomy" id="1540"/>
    <lineage>
        <taxon>Bacteria</taxon>
        <taxon>Bacillati</taxon>
        <taxon>Bacillota</taxon>
        <taxon>Clostridia</taxon>
        <taxon>Peptostreptococcales</taxon>
        <taxon>Peptostreptococcaceae</taxon>
        <taxon>Metaclostridioides</taxon>
    </lineage>
</organism>
<evidence type="ECO:0008006" key="3">
    <source>
        <dbReference type="Google" id="ProtNLM"/>
    </source>
</evidence>
<keyword evidence="2" id="KW-1185">Reference proteome</keyword>
<dbReference type="Pfam" id="PF11007">
    <property type="entry name" value="CotJA"/>
    <property type="match status" value="1"/>
</dbReference>
<dbReference type="EMBL" id="JAGGJX010000001">
    <property type="protein sequence ID" value="MBP1853741.1"/>
    <property type="molecule type" value="Genomic_DNA"/>
</dbReference>
<evidence type="ECO:0000313" key="2">
    <source>
        <dbReference type="Proteomes" id="UP000767291"/>
    </source>
</evidence>
<evidence type="ECO:0000313" key="1">
    <source>
        <dbReference type="EMBL" id="MBP1853741.1"/>
    </source>
</evidence>
<dbReference type="InterPro" id="IPR020256">
    <property type="entry name" value="Spore_coat_CotJA"/>
</dbReference>
<protein>
    <recommendedName>
        <fullName evidence="3">Spore coat associated protein JA (CotJA)</fullName>
    </recommendedName>
</protein>
<proteinExistence type="predicted"/>
<dbReference type="Proteomes" id="UP000767291">
    <property type="component" value="Unassembled WGS sequence"/>
</dbReference>
<accession>A0ABS4E714</accession>
<gene>
    <name evidence="1" type="ORF">J2Z43_000131</name>
</gene>